<keyword evidence="5" id="KW-0539">Nucleus</keyword>
<dbReference type="InterPro" id="IPR003441">
    <property type="entry name" value="NAC-dom"/>
</dbReference>
<dbReference type="EMBL" id="JAMRDG010000001">
    <property type="protein sequence ID" value="KAJ3707013.1"/>
    <property type="molecule type" value="Genomic_DNA"/>
</dbReference>
<evidence type="ECO:0000313" key="7">
    <source>
        <dbReference type="EMBL" id="KAJ3707013.1"/>
    </source>
</evidence>
<comment type="subcellular location">
    <subcellularLocation>
        <location evidence="1">Nucleus</location>
    </subcellularLocation>
</comment>
<keyword evidence="4" id="KW-0804">Transcription</keyword>
<sequence length="335" mass="38188">MKEMSPMTLPPGFRFHPTDNELVGYYLKRKVDGSEIELEVIPVVDLYKFDPWHLPDKSFLPKRDLEWFFFVPRDRKYPNGSRTNRATLTGYWKATGKDRKILCETGTQGLRKTLVFYKGRAPGGERTDWIMHEYRLCEDLSQASLNFLGAFALCRVLKRSEMVQKISTDLQGKHKRSLVSADVDSITHETEIQSNNILLSSSNVEPHPCTNIIQEFDLPNCSSDISENSLHEGSMCESNSLWGSPYLSSLNFSEGSHLFNDYLSPSTMHVLDSSSRTDFPPYYTSLESNGNIYPDAHLYGTETWNQGIPSTICRQANEGEEPGFWPQEDSLVFVI</sequence>
<evidence type="ECO:0000256" key="1">
    <source>
        <dbReference type="ARBA" id="ARBA00004123"/>
    </source>
</evidence>
<evidence type="ECO:0000256" key="3">
    <source>
        <dbReference type="ARBA" id="ARBA00023125"/>
    </source>
</evidence>
<dbReference type="PROSITE" id="PS51005">
    <property type="entry name" value="NAC"/>
    <property type="match status" value="1"/>
</dbReference>
<keyword evidence="3" id="KW-0238">DNA-binding</keyword>
<dbReference type="Proteomes" id="UP001210211">
    <property type="component" value="Unassembled WGS sequence"/>
</dbReference>
<dbReference type="SUPFAM" id="SSF101941">
    <property type="entry name" value="NAC domain"/>
    <property type="match status" value="1"/>
</dbReference>
<evidence type="ECO:0000256" key="5">
    <source>
        <dbReference type="ARBA" id="ARBA00023242"/>
    </source>
</evidence>
<dbReference type="Gene3D" id="2.170.150.80">
    <property type="entry name" value="NAC domain"/>
    <property type="match status" value="1"/>
</dbReference>
<dbReference type="PANTHER" id="PTHR31744">
    <property type="entry name" value="PROTEIN CUP-SHAPED COTYLEDON 2-RELATED"/>
    <property type="match status" value="1"/>
</dbReference>
<dbReference type="GO" id="GO:0003677">
    <property type="term" value="F:DNA binding"/>
    <property type="evidence" value="ECO:0007669"/>
    <property type="project" value="UniProtKB-KW"/>
</dbReference>
<proteinExistence type="predicted"/>
<dbReference type="PANTHER" id="PTHR31744:SF208">
    <property type="entry name" value="(WILD MALAYSIAN BANANA) HYPOTHETICAL PROTEIN"/>
    <property type="match status" value="1"/>
</dbReference>
<feature type="domain" description="NAC" evidence="6">
    <location>
        <begin position="9"/>
        <end position="159"/>
    </location>
</feature>
<organism evidence="7 8">
    <name type="scientific">Rhynchospora tenuis</name>
    <dbReference type="NCBI Taxonomy" id="198213"/>
    <lineage>
        <taxon>Eukaryota</taxon>
        <taxon>Viridiplantae</taxon>
        <taxon>Streptophyta</taxon>
        <taxon>Embryophyta</taxon>
        <taxon>Tracheophyta</taxon>
        <taxon>Spermatophyta</taxon>
        <taxon>Magnoliopsida</taxon>
        <taxon>Liliopsida</taxon>
        <taxon>Poales</taxon>
        <taxon>Cyperaceae</taxon>
        <taxon>Cyperoideae</taxon>
        <taxon>Rhynchosporeae</taxon>
        <taxon>Rhynchospora</taxon>
    </lineage>
</organism>
<dbReference type="AlphaFoldDB" id="A0AAD5ZZU8"/>
<dbReference type="GO" id="GO:0006355">
    <property type="term" value="P:regulation of DNA-templated transcription"/>
    <property type="evidence" value="ECO:0007669"/>
    <property type="project" value="InterPro"/>
</dbReference>
<dbReference type="FunFam" id="2.170.150.80:FF:000002">
    <property type="entry name" value="Nac domain-containing protein 86"/>
    <property type="match status" value="1"/>
</dbReference>
<comment type="caution">
    <text evidence="7">The sequence shown here is derived from an EMBL/GenBank/DDBJ whole genome shotgun (WGS) entry which is preliminary data.</text>
</comment>
<keyword evidence="8" id="KW-1185">Reference proteome</keyword>
<dbReference type="InterPro" id="IPR036093">
    <property type="entry name" value="NAC_dom_sf"/>
</dbReference>
<keyword evidence="2" id="KW-0805">Transcription regulation</keyword>
<reference evidence="7 8" key="1">
    <citation type="journal article" date="2022" name="Cell">
        <title>Repeat-based holocentromeres influence genome architecture and karyotype evolution.</title>
        <authorList>
            <person name="Hofstatter P.G."/>
            <person name="Thangavel G."/>
            <person name="Lux T."/>
            <person name="Neumann P."/>
            <person name="Vondrak T."/>
            <person name="Novak P."/>
            <person name="Zhang M."/>
            <person name="Costa L."/>
            <person name="Castellani M."/>
            <person name="Scott A."/>
            <person name="Toegelov H."/>
            <person name="Fuchs J."/>
            <person name="Mata-Sucre Y."/>
            <person name="Dias Y."/>
            <person name="Vanzela A.L.L."/>
            <person name="Huettel B."/>
            <person name="Almeida C.C.S."/>
            <person name="Simkova H."/>
            <person name="Souza G."/>
            <person name="Pedrosa-Harand A."/>
            <person name="Macas J."/>
            <person name="Mayer K.F.X."/>
            <person name="Houben A."/>
            <person name="Marques A."/>
        </authorList>
    </citation>
    <scope>NUCLEOTIDE SEQUENCE [LARGE SCALE GENOMIC DNA]</scope>
    <source>
        <strain evidence="7">RhyTen1mFocal</strain>
    </source>
</reference>
<accession>A0AAD5ZZU8</accession>
<dbReference type="Pfam" id="PF02365">
    <property type="entry name" value="NAM"/>
    <property type="match status" value="1"/>
</dbReference>
<gene>
    <name evidence="7" type="ORF">LUZ61_010718</name>
</gene>
<dbReference type="GO" id="GO:0005634">
    <property type="term" value="C:nucleus"/>
    <property type="evidence" value="ECO:0007669"/>
    <property type="project" value="UniProtKB-SubCell"/>
</dbReference>
<evidence type="ECO:0000313" key="8">
    <source>
        <dbReference type="Proteomes" id="UP001210211"/>
    </source>
</evidence>
<evidence type="ECO:0000259" key="6">
    <source>
        <dbReference type="PROSITE" id="PS51005"/>
    </source>
</evidence>
<protein>
    <recommendedName>
        <fullName evidence="6">NAC domain-containing protein</fullName>
    </recommendedName>
</protein>
<evidence type="ECO:0000256" key="2">
    <source>
        <dbReference type="ARBA" id="ARBA00023015"/>
    </source>
</evidence>
<evidence type="ECO:0000256" key="4">
    <source>
        <dbReference type="ARBA" id="ARBA00023163"/>
    </source>
</evidence>
<name>A0AAD5ZZU8_9POAL</name>